<feature type="domain" description="Pyruvate carboxyltransferase" evidence="8">
    <location>
        <begin position="12"/>
        <end position="273"/>
    </location>
</feature>
<dbReference type="Proteomes" id="UP000065641">
    <property type="component" value="Chromosome"/>
</dbReference>
<dbReference type="SMART" id="SM00917">
    <property type="entry name" value="LeuA_dimer"/>
    <property type="match status" value="1"/>
</dbReference>
<dbReference type="InterPro" id="IPR036230">
    <property type="entry name" value="LeuA_allosteric_dom_sf"/>
</dbReference>
<dbReference type="Gene3D" id="3.30.160.740">
    <property type="match status" value="1"/>
</dbReference>
<protein>
    <submittedName>
        <fullName evidence="9">2-isopropylmalate synthase</fullName>
    </submittedName>
</protein>
<dbReference type="InterPro" id="IPR002034">
    <property type="entry name" value="AIPM/Hcit_synth_CS"/>
</dbReference>
<dbReference type="Pfam" id="PF08502">
    <property type="entry name" value="LeuA_dimer"/>
    <property type="match status" value="1"/>
</dbReference>
<dbReference type="STRING" id="1249552.PS2015_1175"/>
<comment type="similarity">
    <text evidence="7">Belongs to the alpha-IPM synthase/homocitrate synthase family.</text>
</comment>
<evidence type="ECO:0000256" key="7">
    <source>
        <dbReference type="RuleBase" id="RU003523"/>
    </source>
</evidence>
<dbReference type="SUPFAM" id="SSF110921">
    <property type="entry name" value="2-isopropylmalate synthase LeuA, allosteric (dimerisation) domain"/>
    <property type="match status" value="1"/>
</dbReference>
<dbReference type="PANTHER" id="PTHR10277">
    <property type="entry name" value="HOMOCITRATE SYNTHASE-RELATED"/>
    <property type="match status" value="1"/>
</dbReference>
<dbReference type="InterPro" id="IPR050073">
    <property type="entry name" value="2-IPM_HCS-like"/>
</dbReference>
<dbReference type="KEGG" id="pspi:PS2015_1175"/>
<sequence>MNANTELNNRHVQLLDTTLRDGEQTQGVSFTPKEKLQIARSLLQALKVDRIEVASARVSEGEQRAVADINAWAAQEGFLDKVEVLGFVDYTLSVNWVRDAGGKVINLLAKGSEKHCREQLGRTLNEHVQDIRRTVAYAQEQGLRVNLYLEDWSNGYQDSPEYVFGLVSGITDIGIGNFMLPDTLGVMTPDEVYTALRDMITRFPTLRFDFHPHNDYGLATANVMAAVKAGVDTVHCTVNCLGERAGNASLAEVAVVLKDKLRVHLSIDETRIAMLSRMVENFSGKWVAANAPIVGADVFTQTAGIHADGDQKGGLYITALRPERFARKRTYALGKMSGKASLANNLEELGLELSPEDQKKVLQEVVKLGDSKALITADDLPFIIADVLERREYRYVELLNCYISSGLDVDSTASIRVSIQGKIYTASGSGTGGFAAFTDAVSKILKKRDFSMPALLDYEVHIPRGGNTNALTECIITWRLEERELKTRGVDANQVLAGVKATLRMINIRMHSLVP</sequence>
<dbReference type="AlphaFoldDB" id="A0A0S2KC14"/>
<gene>
    <name evidence="9" type="ORF">PS2015_1175</name>
</gene>
<dbReference type="Gene3D" id="3.20.20.70">
    <property type="entry name" value="Aldolase class I"/>
    <property type="match status" value="1"/>
</dbReference>
<keyword evidence="3 7" id="KW-0808">Transferase</keyword>
<evidence type="ECO:0000256" key="4">
    <source>
        <dbReference type="ARBA" id="ARBA00023211"/>
    </source>
</evidence>
<dbReference type="InterPro" id="IPR013785">
    <property type="entry name" value="Aldolase_TIM"/>
</dbReference>
<reference evidence="9 10" key="1">
    <citation type="submission" date="2015-11" db="EMBL/GenBank/DDBJ databases">
        <authorList>
            <person name="Zhang Y."/>
            <person name="Guo Z."/>
        </authorList>
    </citation>
    <scope>NUCLEOTIDE SEQUENCE [LARGE SCALE GENOMIC DNA]</scope>
    <source>
        <strain evidence="9 10">KCTC 32221</strain>
    </source>
</reference>
<keyword evidence="4" id="KW-0464">Manganese</keyword>
<evidence type="ECO:0000256" key="5">
    <source>
        <dbReference type="ARBA" id="ARBA00023304"/>
    </source>
</evidence>
<dbReference type="Pfam" id="PF22617">
    <property type="entry name" value="HCS_D2"/>
    <property type="match status" value="1"/>
</dbReference>
<dbReference type="InterPro" id="IPR054691">
    <property type="entry name" value="LeuA/HCS_post-cat"/>
</dbReference>
<organism evidence="9 10">
    <name type="scientific">Pseudohongiella spirulinae</name>
    <dbReference type="NCBI Taxonomy" id="1249552"/>
    <lineage>
        <taxon>Bacteria</taxon>
        <taxon>Pseudomonadati</taxon>
        <taxon>Pseudomonadota</taxon>
        <taxon>Gammaproteobacteria</taxon>
        <taxon>Pseudomonadales</taxon>
        <taxon>Pseudohongiellaceae</taxon>
        <taxon>Pseudohongiella</taxon>
    </lineage>
</organism>
<dbReference type="PROSITE" id="PS00816">
    <property type="entry name" value="AIPM_HOMOCIT_SYNTH_2"/>
    <property type="match status" value="1"/>
</dbReference>
<proteinExistence type="inferred from homology"/>
<dbReference type="InterPro" id="IPR013709">
    <property type="entry name" value="2-isopropylmalate_synth_dimer"/>
</dbReference>
<dbReference type="Gene3D" id="3.30.160.340">
    <property type="match status" value="1"/>
</dbReference>
<dbReference type="InterPro" id="IPR000891">
    <property type="entry name" value="PYR_CT"/>
</dbReference>
<dbReference type="PROSITE" id="PS00815">
    <property type="entry name" value="AIPM_HOMOCIT_SYNTH_1"/>
    <property type="match status" value="1"/>
</dbReference>
<name>A0A0S2KC14_9GAMM</name>
<keyword evidence="2" id="KW-0028">Amino-acid biosynthesis</keyword>
<dbReference type="UniPathway" id="UPA00048">
    <property type="reaction ID" value="UER00070"/>
</dbReference>
<dbReference type="GO" id="GO:0003852">
    <property type="term" value="F:2-isopropylmalate synthase activity"/>
    <property type="evidence" value="ECO:0007669"/>
    <property type="project" value="InterPro"/>
</dbReference>
<keyword evidence="5" id="KW-0100">Branched-chain amino acid biosynthesis</keyword>
<keyword evidence="1" id="KW-0432">Leucine biosynthesis</keyword>
<dbReference type="SUPFAM" id="SSF51569">
    <property type="entry name" value="Aldolase"/>
    <property type="match status" value="1"/>
</dbReference>
<dbReference type="GO" id="GO:0009098">
    <property type="term" value="P:L-leucine biosynthetic process"/>
    <property type="evidence" value="ECO:0007669"/>
    <property type="project" value="UniProtKB-UniPathway"/>
</dbReference>
<comment type="function">
    <text evidence="6">Catalyzes the condensation of the acetyl group of acetyl-CoA with 3-methyl-2-oxobutanoate (2-ketoisovalerate) to form 3-carboxy-3-hydroxy-4-methylpentanoate (2-isopropylmalate).</text>
</comment>
<dbReference type="PANTHER" id="PTHR10277:SF57">
    <property type="entry name" value="(R)-CITRAMALATE SYNTHASE CIMA"/>
    <property type="match status" value="1"/>
</dbReference>
<accession>A0A0S2KC14</accession>
<evidence type="ECO:0000256" key="2">
    <source>
        <dbReference type="ARBA" id="ARBA00022605"/>
    </source>
</evidence>
<evidence type="ECO:0000256" key="6">
    <source>
        <dbReference type="ARBA" id="ARBA00037629"/>
    </source>
</evidence>
<evidence type="ECO:0000259" key="8">
    <source>
        <dbReference type="PROSITE" id="PS50991"/>
    </source>
</evidence>
<keyword evidence="10" id="KW-1185">Reference proteome</keyword>
<evidence type="ECO:0000313" key="10">
    <source>
        <dbReference type="Proteomes" id="UP000065641"/>
    </source>
</evidence>
<evidence type="ECO:0000256" key="1">
    <source>
        <dbReference type="ARBA" id="ARBA00022430"/>
    </source>
</evidence>
<evidence type="ECO:0000256" key="3">
    <source>
        <dbReference type="ARBA" id="ARBA00022679"/>
    </source>
</evidence>
<dbReference type="EMBL" id="CP013189">
    <property type="protein sequence ID" value="ALO45834.1"/>
    <property type="molecule type" value="Genomic_DNA"/>
</dbReference>
<dbReference type="OrthoDB" id="9803573at2"/>
<dbReference type="RefSeq" id="WP_058021340.1">
    <property type="nucleotide sequence ID" value="NZ_CP013189.1"/>
</dbReference>
<dbReference type="PROSITE" id="PS50991">
    <property type="entry name" value="PYR_CT"/>
    <property type="match status" value="1"/>
</dbReference>
<dbReference type="PATRIC" id="fig|1249552.3.peg.1180"/>
<dbReference type="Pfam" id="PF00682">
    <property type="entry name" value="HMGL-like"/>
    <property type="match status" value="1"/>
</dbReference>
<evidence type="ECO:0000313" key="9">
    <source>
        <dbReference type="EMBL" id="ALO45834.1"/>
    </source>
</evidence>